<evidence type="ECO:0000313" key="2">
    <source>
        <dbReference type="Proteomes" id="UP001387110"/>
    </source>
</evidence>
<keyword evidence="2" id="KW-1185">Reference proteome</keyword>
<name>A0ABU8ENS1_9BACL</name>
<evidence type="ECO:0000313" key="1">
    <source>
        <dbReference type="EMBL" id="MEI4463843.1"/>
    </source>
</evidence>
<dbReference type="EMBL" id="JBAWKY010000006">
    <property type="protein sequence ID" value="MEI4463843.1"/>
    <property type="molecule type" value="Genomic_DNA"/>
</dbReference>
<dbReference type="RefSeq" id="WP_336449686.1">
    <property type="nucleotide sequence ID" value="NZ_JBAWKY010000006.1"/>
</dbReference>
<reference evidence="1 2" key="1">
    <citation type="submission" date="2023-12" db="EMBL/GenBank/DDBJ databases">
        <authorList>
            <person name="Easwaran N."/>
            <person name="Lazarus H.P.S."/>
        </authorList>
    </citation>
    <scope>NUCLEOTIDE SEQUENCE [LARGE SCALE GENOMIC DNA]</scope>
    <source>
        <strain evidence="1 2">VIT-2023</strain>
    </source>
</reference>
<protein>
    <submittedName>
        <fullName evidence="1">DUF6290 family protein</fullName>
    </submittedName>
</protein>
<proteinExistence type="predicted"/>
<organism evidence="1 2">
    <name type="scientific">Exiguobacterium indicum</name>
    <dbReference type="NCBI Taxonomy" id="296995"/>
    <lineage>
        <taxon>Bacteria</taxon>
        <taxon>Bacillati</taxon>
        <taxon>Bacillota</taxon>
        <taxon>Bacilli</taxon>
        <taxon>Bacillales</taxon>
        <taxon>Bacillales Family XII. Incertae Sedis</taxon>
        <taxon>Exiguobacterium</taxon>
    </lineage>
</organism>
<sequence length="74" mass="8609">MGMISVRLNVEDTRIIKAYAKEKNMTISELVRDKVLERIQDEIDLKLHHASRAAHHKQSKAITFDDMMNELDSE</sequence>
<gene>
    <name evidence="1" type="ORF">SZL87_15565</name>
</gene>
<dbReference type="Pfam" id="PF19807">
    <property type="entry name" value="DUF6290"/>
    <property type="match status" value="1"/>
</dbReference>
<dbReference type="Proteomes" id="UP001387110">
    <property type="component" value="Unassembled WGS sequence"/>
</dbReference>
<dbReference type="NCBIfam" id="NF046040">
    <property type="entry name" value="RelB_antitoxin"/>
    <property type="match status" value="1"/>
</dbReference>
<comment type="caution">
    <text evidence="1">The sequence shown here is derived from an EMBL/GenBank/DDBJ whole genome shotgun (WGS) entry which is preliminary data.</text>
</comment>
<accession>A0ABU8ENS1</accession>
<dbReference type="InterPro" id="IPR046257">
    <property type="entry name" value="DUF6290"/>
</dbReference>